<comment type="caution">
    <text evidence="1">The sequence shown here is derived from an EMBL/GenBank/DDBJ whole genome shotgun (WGS) entry which is preliminary data.</text>
</comment>
<organism evidence="1 2">
    <name type="scientific">Haematococcus lacustris</name>
    <name type="common">Green alga</name>
    <name type="synonym">Haematococcus pluvialis</name>
    <dbReference type="NCBI Taxonomy" id="44745"/>
    <lineage>
        <taxon>Eukaryota</taxon>
        <taxon>Viridiplantae</taxon>
        <taxon>Chlorophyta</taxon>
        <taxon>core chlorophytes</taxon>
        <taxon>Chlorophyceae</taxon>
        <taxon>CS clade</taxon>
        <taxon>Chlamydomonadales</taxon>
        <taxon>Haematococcaceae</taxon>
        <taxon>Haematococcus</taxon>
    </lineage>
</organism>
<accession>A0A699ZV72</accession>
<proteinExistence type="predicted"/>
<keyword evidence="2" id="KW-1185">Reference proteome</keyword>
<dbReference type="Proteomes" id="UP000485058">
    <property type="component" value="Unassembled WGS sequence"/>
</dbReference>
<evidence type="ECO:0000313" key="2">
    <source>
        <dbReference type="Proteomes" id="UP000485058"/>
    </source>
</evidence>
<reference evidence="1 2" key="1">
    <citation type="submission" date="2020-02" db="EMBL/GenBank/DDBJ databases">
        <title>Draft genome sequence of Haematococcus lacustris strain NIES-144.</title>
        <authorList>
            <person name="Morimoto D."/>
            <person name="Nakagawa S."/>
            <person name="Yoshida T."/>
            <person name="Sawayama S."/>
        </authorList>
    </citation>
    <scope>NUCLEOTIDE SEQUENCE [LARGE SCALE GENOMIC DNA]</scope>
    <source>
        <strain evidence="1 2">NIES-144</strain>
    </source>
</reference>
<evidence type="ECO:0000313" key="1">
    <source>
        <dbReference type="EMBL" id="GFH23519.1"/>
    </source>
</evidence>
<name>A0A699ZV72_HAELA</name>
<gene>
    <name evidence="1" type="ORF">HaLaN_21142</name>
</gene>
<protein>
    <submittedName>
        <fullName evidence="1">Uncharacterized protein</fullName>
    </submittedName>
</protein>
<dbReference type="AlphaFoldDB" id="A0A699ZV72"/>
<dbReference type="EMBL" id="BLLF01002293">
    <property type="protein sequence ID" value="GFH23519.1"/>
    <property type="molecule type" value="Genomic_DNA"/>
</dbReference>
<sequence length="160" mass="16416">MVGEAATLPLALAAAITGEQAQEQAVRLPALDAGPWGPQGCCVKQGVAMLVESGQCMLVVHELLALLDDLLGLFQSGVDMLGSGGNGHPSVDPFAAAGGSGFPQAASQRYRSGEGLPLCCPCLQGEGSMAAVAARIILLWVTPGRLLWVTPESPAVDHTW</sequence>